<dbReference type="AlphaFoldDB" id="A0A3S4V829"/>
<dbReference type="RefSeq" id="WP_028703951.1">
    <property type="nucleotide sequence ID" value="NZ_LR134473.1"/>
</dbReference>
<proteinExistence type="predicted"/>
<organism evidence="1 2">
    <name type="scientific">Acidipropionibacterium jensenii</name>
    <dbReference type="NCBI Taxonomy" id="1749"/>
    <lineage>
        <taxon>Bacteria</taxon>
        <taxon>Bacillati</taxon>
        <taxon>Actinomycetota</taxon>
        <taxon>Actinomycetes</taxon>
        <taxon>Propionibacteriales</taxon>
        <taxon>Propionibacteriaceae</taxon>
        <taxon>Acidipropionibacterium</taxon>
    </lineage>
</organism>
<reference evidence="1 2" key="1">
    <citation type="submission" date="2018-12" db="EMBL/GenBank/DDBJ databases">
        <authorList>
            <consortium name="Pathogen Informatics"/>
        </authorList>
    </citation>
    <scope>NUCLEOTIDE SEQUENCE [LARGE SCALE GENOMIC DNA]</scope>
    <source>
        <strain evidence="1 2">NCTC13652</strain>
    </source>
</reference>
<sequence>MTSFAPATYPMHGVFRQQDGHSYELLLAGYETDDDGSTEPVFMGDREETGSLLNLGDIGNDLAAIRPGFPPNAS</sequence>
<name>A0A3S4V829_9ACTN</name>
<evidence type="ECO:0000313" key="2">
    <source>
        <dbReference type="Proteomes" id="UP000277858"/>
    </source>
</evidence>
<dbReference type="EMBL" id="LR134473">
    <property type="protein sequence ID" value="VEI03921.1"/>
    <property type="molecule type" value="Genomic_DNA"/>
</dbReference>
<evidence type="ECO:0000313" key="1">
    <source>
        <dbReference type="EMBL" id="VEI03921.1"/>
    </source>
</evidence>
<protein>
    <submittedName>
        <fullName evidence="1">Uncharacterized protein</fullName>
    </submittedName>
</protein>
<keyword evidence="2" id="KW-1185">Reference proteome</keyword>
<dbReference type="Proteomes" id="UP000277858">
    <property type="component" value="Chromosome"/>
</dbReference>
<gene>
    <name evidence="1" type="ORF">NCTC13652_02137</name>
</gene>
<accession>A0A3S4V829</accession>